<dbReference type="Proteomes" id="UP001497453">
    <property type="component" value="Chromosome 3"/>
</dbReference>
<keyword evidence="1" id="KW-0547">Nucleotide-binding</keyword>
<dbReference type="InterPro" id="IPR049730">
    <property type="entry name" value="SNF2/RAD54-like_C"/>
</dbReference>
<evidence type="ECO:0000256" key="2">
    <source>
        <dbReference type="ARBA" id="ARBA00022801"/>
    </source>
</evidence>
<evidence type="ECO:0000259" key="5">
    <source>
        <dbReference type="PROSITE" id="PS51194"/>
    </source>
</evidence>
<feature type="region of interest" description="Disordered" evidence="4">
    <location>
        <begin position="1192"/>
        <end position="1223"/>
    </location>
</feature>
<feature type="region of interest" description="Disordered" evidence="4">
    <location>
        <begin position="1260"/>
        <end position="1294"/>
    </location>
</feature>
<gene>
    <name evidence="6" type="ORF">GFSPODELE1_LOCUS5552</name>
</gene>
<dbReference type="PROSITE" id="PS51194">
    <property type="entry name" value="HELICASE_CTER"/>
    <property type="match status" value="1"/>
</dbReference>
<evidence type="ECO:0000256" key="3">
    <source>
        <dbReference type="ARBA" id="ARBA00022840"/>
    </source>
</evidence>
<dbReference type="EMBL" id="OZ037946">
    <property type="protein sequence ID" value="CAL1705727.1"/>
    <property type="molecule type" value="Genomic_DNA"/>
</dbReference>
<dbReference type="PANTHER" id="PTHR45626">
    <property type="entry name" value="TRANSCRIPTION TERMINATION FACTOR 2-RELATED"/>
    <property type="match status" value="1"/>
</dbReference>
<dbReference type="SMART" id="SM00487">
    <property type="entry name" value="DEXDc"/>
    <property type="match status" value="1"/>
</dbReference>
<dbReference type="Pfam" id="PF00176">
    <property type="entry name" value="SNF2-rel_dom"/>
    <property type="match status" value="1"/>
</dbReference>
<keyword evidence="2" id="KW-0378">Hydrolase</keyword>
<dbReference type="Pfam" id="PF00271">
    <property type="entry name" value="Helicase_C"/>
    <property type="match status" value="1"/>
</dbReference>
<evidence type="ECO:0000256" key="4">
    <source>
        <dbReference type="SAM" id="MobiDB-lite"/>
    </source>
</evidence>
<feature type="domain" description="Helicase C-terminal" evidence="5">
    <location>
        <begin position="991"/>
        <end position="1144"/>
    </location>
</feature>
<dbReference type="InterPro" id="IPR000330">
    <property type="entry name" value="SNF2_N"/>
</dbReference>
<name>A0ABP1DF01_9APHY</name>
<accession>A0ABP1DF01</accession>
<dbReference type="CDD" id="cd18793">
    <property type="entry name" value="SF2_C_SNF"/>
    <property type="match status" value="1"/>
</dbReference>
<sequence length="1294" mass="145791">MFHETLQCCTGSPLSHSQVADPLFNIHKFLAAGTIAISLTPNYAPNIVVHVSDLWHILPGLSALSALVHPDEIAFIRILDFLSQHHFIRATCRFGHGSLSSALLVRIYLIPYDLANVQGQLRIREDAILTAARRYLRILLPRIVQDISEWNGGDAQSSTLRKLFYGLSQDDRTMAEIYSSLPSPVASEVSPLANAILDGTTTRLRSELHPYQRCSVIAMLGKELSPHGVPDPLYIPIRGVDGIEFYFQPATFELLSERPIVQQMRGGILCEELGTGKTVMVLGLVCATVDQSSSPEESLLDDRPVMTPISFNSLTSPSSIASRQRLNRVIKSRPAKSNEAESPQIPSLRAILLHYLRTHPDGLNVRYHHDDLEDRQLLQAYQANVPFYLHYNEEPLDTNWSRRRRTEPKPRIMYLTTATIIIVPVNLLYQWEMEVLKHCEDPLRLLVIRDTKPLPPASELASLYDIILMSQTRFSAEATKDCLEKLHTWKRCNCPPVLYSQVTITNCQCHRHDDVSPLFQVRWKRLVIDEGHVASSSTTNLVSLSKKLSIERKWIVTGTPTTNLMGLHFGEGSELQYPEDVANSAANDVVGLPGSPRSDISSSDLSSAEEEPFKPIRVWTSDDRQDLNKLANMMVHFLQAPQFASDSKLFTNLVINSLMAPSGPLPHSIEVLTQVMNTVMIRHQITDVEKDILLPILSHETVLLDLDPYALKTYNVMQATIAVNAIDSERVDQDYLFHPRNVGHLQQIIENMSQAMFWHTDENYFNADEILKDSEGYLKRTAERASQQDLTLLKDALHHLKSAASDPVWRALLCHANVFHRAFGIPEAIYQAWTPLPASVSSITDFFSSNPYSFCHPEHLFKLHQLISKRPLLNEAGLIDIGYAVRKEELLRYRFNMSRLQMSKAGKRQKDHLSDKTMKLKEFDLTSPGKLKHIRQELIDAQDRVQTISAGATPGEHVAPHETYTTSPLLAKSPLAQVRIGNTTSSKLNYIINDILLHAKTEKFLIFSRSPLTLAYISEALDVIRVKSLHFTSKVNLKTREQYVTTFETSDTYRVFLMELKHGARGLNLVSASRVIFCEPVWQADVETQAIKRVHRIGQIRPVIVKTLAIRLTYEETMVSRREALRSGLGSSGGKLPDMTDDRTMRDFLANPTFLPDPPPPEIELDIPLLGDEAARESNRLASLPEAGAKKPLRYMLRDDDSDDDFDNSASAHEEGTSMQMAPTHSNHTALSVNFDRLHASSRISPTIKRVRLILPPEPASRDLQHAIGSNPVQHEDPEVRPRKKPRLSVRFAV</sequence>
<dbReference type="InterPro" id="IPR001650">
    <property type="entry name" value="Helicase_C-like"/>
</dbReference>
<dbReference type="InterPro" id="IPR038718">
    <property type="entry name" value="SNF2-like_sf"/>
</dbReference>
<evidence type="ECO:0000313" key="6">
    <source>
        <dbReference type="EMBL" id="CAL1705727.1"/>
    </source>
</evidence>
<dbReference type="Gene3D" id="3.40.50.300">
    <property type="entry name" value="P-loop containing nucleotide triphosphate hydrolases"/>
    <property type="match status" value="1"/>
</dbReference>
<dbReference type="Gene3D" id="3.40.50.10810">
    <property type="entry name" value="Tandem AAA-ATPase domain"/>
    <property type="match status" value="1"/>
</dbReference>
<dbReference type="PANTHER" id="PTHR45626:SF51">
    <property type="entry name" value="SNF2-RELATED DOMAIN-CONTAINING PROTEIN"/>
    <property type="match status" value="1"/>
</dbReference>
<evidence type="ECO:0000256" key="1">
    <source>
        <dbReference type="ARBA" id="ARBA00022741"/>
    </source>
</evidence>
<dbReference type="InterPro" id="IPR050628">
    <property type="entry name" value="SNF2_RAD54_helicase_TF"/>
</dbReference>
<dbReference type="InterPro" id="IPR027417">
    <property type="entry name" value="P-loop_NTPase"/>
</dbReference>
<reference evidence="7" key="1">
    <citation type="submission" date="2024-04" db="EMBL/GenBank/DDBJ databases">
        <authorList>
            <person name="Shaw F."/>
            <person name="Minotto A."/>
        </authorList>
    </citation>
    <scope>NUCLEOTIDE SEQUENCE [LARGE SCALE GENOMIC DNA]</scope>
</reference>
<protein>
    <recommendedName>
        <fullName evidence="5">Helicase C-terminal domain-containing protein</fullName>
    </recommendedName>
</protein>
<proteinExistence type="predicted"/>
<keyword evidence="3" id="KW-0067">ATP-binding</keyword>
<organism evidence="6 7">
    <name type="scientific">Somion occarium</name>
    <dbReference type="NCBI Taxonomy" id="3059160"/>
    <lineage>
        <taxon>Eukaryota</taxon>
        <taxon>Fungi</taxon>
        <taxon>Dikarya</taxon>
        <taxon>Basidiomycota</taxon>
        <taxon>Agaricomycotina</taxon>
        <taxon>Agaricomycetes</taxon>
        <taxon>Polyporales</taxon>
        <taxon>Cerrenaceae</taxon>
        <taxon>Somion</taxon>
    </lineage>
</organism>
<evidence type="ECO:0000313" key="7">
    <source>
        <dbReference type="Proteomes" id="UP001497453"/>
    </source>
</evidence>
<dbReference type="SUPFAM" id="SSF52540">
    <property type="entry name" value="P-loop containing nucleoside triphosphate hydrolases"/>
    <property type="match status" value="2"/>
</dbReference>
<dbReference type="InterPro" id="IPR014001">
    <property type="entry name" value="Helicase_ATP-bd"/>
</dbReference>
<keyword evidence="7" id="KW-1185">Reference proteome</keyword>
<dbReference type="SMART" id="SM00490">
    <property type="entry name" value="HELICc"/>
    <property type="match status" value="1"/>
</dbReference>